<evidence type="ECO:0000313" key="5">
    <source>
        <dbReference type="EMBL" id="PRX98673.1"/>
    </source>
</evidence>
<dbReference type="AlphaFoldDB" id="A0A2T0Q4I5"/>
<dbReference type="Gene3D" id="3.40.50.150">
    <property type="entry name" value="Vaccinia Virus protein VP39"/>
    <property type="match status" value="1"/>
</dbReference>
<dbReference type="SUPFAM" id="SSF53335">
    <property type="entry name" value="S-adenosyl-L-methionine-dependent methyltransferases"/>
    <property type="match status" value="1"/>
</dbReference>
<keyword evidence="2 5" id="KW-0489">Methyltransferase</keyword>
<evidence type="ECO:0000259" key="4">
    <source>
        <dbReference type="Pfam" id="PF08241"/>
    </source>
</evidence>
<reference evidence="5 6" key="1">
    <citation type="submission" date="2018-03" db="EMBL/GenBank/DDBJ databases">
        <title>Genomic Encyclopedia of Archaeal and Bacterial Type Strains, Phase II (KMG-II): from individual species to whole genera.</title>
        <authorList>
            <person name="Goeker M."/>
        </authorList>
    </citation>
    <scope>NUCLEOTIDE SEQUENCE [LARGE SCALE GENOMIC DNA]</scope>
    <source>
        <strain evidence="5 6">DSM 45601</strain>
    </source>
</reference>
<dbReference type="InterPro" id="IPR051052">
    <property type="entry name" value="Diverse_substrate_MTase"/>
</dbReference>
<organism evidence="5 6">
    <name type="scientific">Allonocardiopsis opalescens</name>
    <dbReference type="NCBI Taxonomy" id="1144618"/>
    <lineage>
        <taxon>Bacteria</taxon>
        <taxon>Bacillati</taxon>
        <taxon>Actinomycetota</taxon>
        <taxon>Actinomycetes</taxon>
        <taxon>Streptosporangiales</taxon>
        <taxon>Allonocardiopsis</taxon>
    </lineage>
</organism>
<dbReference type="GO" id="GO:0008757">
    <property type="term" value="F:S-adenosylmethionine-dependent methyltransferase activity"/>
    <property type="evidence" value="ECO:0007669"/>
    <property type="project" value="InterPro"/>
</dbReference>
<comment type="caution">
    <text evidence="5">The sequence shown here is derived from an EMBL/GenBank/DDBJ whole genome shotgun (WGS) entry which is preliminary data.</text>
</comment>
<dbReference type="RefSeq" id="WP_106246032.1">
    <property type="nucleotide sequence ID" value="NZ_PVZC01000004.1"/>
</dbReference>
<dbReference type="PANTHER" id="PTHR44942:SF4">
    <property type="entry name" value="METHYLTRANSFERASE TYPE 11 DOMAIN-CONTAINING PROTEIN"/>
    <property type="match status" value="1"/>
</dbReference>
<proteinExistence type="inferred from homology"/>
<dbReference type="PANTHER" id="PTHR44942">
    <property type="entry name" value="METHYLTRANSF_11 DOMAIN-CONTAINING PROTEIN"/>
    <property type="match status" value="1"/>
</dbReference>
<accession>A0A2T0Q4I5</accession>
<dbReference type="Pfam" id="PF08241">
    <property type="entry name" value="Methyltransf_11"/>
    <property type="match status" value="1"/>
</dbReference>
<evidence type="ECO:0000256" key="3">
    <source>
        <dbReference type="ARBA" id="ARBA00022679"/>
    </source>
</evidence>
<dbReference type="CDD" id="cd02440">
    <property type="entry name" value="AdoMet_MTases"/>
    <property type="match status" value="1"/>
</dbReference>
<feature type="domain" description="Methyltransferase type 11" evidence="4">
    <location>
        <begin position="53"/>
        <end position="149"/>
    </location>
</feature>
<protein>
    <submittedName>
        <fullName evidence="5">Methyltransferase family protein</fullName>
    </submittedName>
</protein>
<evidence type="ECO:0000256" key="1">
    <source>
        <dbReference type="ARBA" id="ARBA00008361"/>
    </source>
</evidence>
<dbReference type="OrthoDB" id="9797252at2"/>
<dbReference type="GO" id="GO:0032259">
    <property type="term" value="P:methylation"/>
    <property type="evidence" value="ECO:0007669"/>
    <property type="project" value="UniProtKB-KW"/>
</dbReference>
<dbReference type="Proteomes" id="UP000237846">
    <property type="component" value="Unassembled WGS sequence"/>
</dbReference>
<name>A0A2T0Q4I5_9ACTN</name>
<evidence type="ECO:0000256" key="2">
    <source>
        <dbReference type="ARBA" id="ARBA00022603"/>
    </source>
</evidence>
<sequence>MSGTDSGDGDRARRARSFGTVAALYAEHRPDYPSAALAWALEPVRDRGPLRVLDLAAGTGKLTETLLGTAGSAVPRAGFVTAVEPDDEMRAELVRRLPGVRALRGTAEAIPLPDGGVDAVVVGQAVHWFDTERALPEIARVLAPGGVLATFNNYADDLRHPWVAEYGRLSRHDQMLSIRGDAVLLPPHPLFDGPERAEFDHLFPRTADSLTETVRTHSRHVLRDPAEAAAVTDRVHSFLREHSGGDDVPFDLPLVTITLRGVRR</sequence>
<dbReference type="InterPro" id="IPR013216">
    <property type="entry name" value="Methyltransf_11"/>
</dbReference>
<dbReference type="EMBL" id="PVZC01000004">
    <property type="protein sequence ID" value="PRX98673.1"/>
    <property type="molecule type" value="Genomic_DNA"/>
</dbReference>
<keyword evidence="3 5" id="KW-0808">Transferase</keyword>
<dbReference type="InterPro" id="IPR029063">
    <property type="entry name" value="SAM-dependent_MTases_sf"/>
</dbReference>
<evidence type="ECO:0000313" key="6">
    <source>
        <dbReference type="Proteomes" id="UP000237846"/>
    </source>
</evidence>
<comment type="similarity">
    <text evidence="1">Belongs to the methyltransferase superfamily.</text>
</comment>
<gene>
    <name evidence="5" type="ORF">CLV72_104252</name>
</gene>
<keyword evidence="6" id="KW-1185">Reference proteome</keyword>